<dbReference type="InterPro" id="IPR029021">
    <property type="entry name" value="Prot-tyrosine_phosphatase-like"/>
</dbReference>
<dbReference type="InterPro" id="IPR020422">
    <property type="entry name" value="TYR_PHOSPHATASE_DUAL_dom"/>
</dbReference>
<dbReference type="Gene3D" id="3.90.190.10">
    <property type="entry name" value="Protein tyrosine phosphatase superfamily"/>
    <property type="match status" value="2"/>
</dbReference>
<gene>
    <name evidence="6" type="ORF">HETIRDRAFT_474626</name>
</gene>
<evidence type="ECO:0000256" key="2">
    <source>
        <dbReference type="ARBA" id="ARBA00022912"/>
    </source>
</evidence>
<keyword evidence="2" id="KW-0904">Protein phosphatase</keyword>
<dbReference type="PROSITE" id="PS50056">
    <property type="entry name" value="TYR_PHOSPHATASE_2"/>
    <property type="match status" value="1"/>
</dbReference>
<dbReference type="STRING" id="747525.W4KCL6"/>
<dbReference type="eggNOG" id="KOG1716">
    <property type="taxonomic scope" value="Eukaryota"/>
</dbReference>
<keyword evidence="1" id="KW-0378">Hydrolase</keyword>
<dbReference type="OrthoDB" id="273181at2759"/>
<dbReference type="InterPro" id="IPR000387">
    <property type="entry name" value="Tyr_Pase_dom"/>
</dbReference>
<protein>
    <submittedName>
        <fullName evidence="6">Uncharacterized protein</fullName>
    </submittedName>
</protein>
<sequence length="1017" mass="109066">MASVPSDNPAAVTVHGLSYPPAFLSSLPVLLPRPSPHTPIRALSASQFADLHLRALLSHAPDAALFPFLHGLEGDNEAQNLFFASPRHAPGSVPVPTFRGLVWVAADDDDDDDDTNPASSRIASAFASDDDDDDDDEDFDEDFSSSDLDAPDPARSSSSSSAASSLSASDSPSTPATSVAASPPPFSPASCSPLPSPVVAATHKFPAHRTEPALLTSSFRAHEILRDGPGPEHPHEFIHPCVPEGISLRNFGIQVVSLLFAIFSLVSSLFRLSPLSPIYATLSDIVVYSPTGSSRAAFALAEKLKCAVEAKATPTEQLELGPVAYNVFVLQATLPEMRAALPHLLSRVTDAPCSCSMSRPHPARTSAKLKHMLLKANTINFAQRERDEMRDLTRASEIVSVDPSSNHGSHSPIARNTHAHTNGVANGRADATARTHQDDGPRPWIASLGQVFLGNASDVPLPPSASPSSSTDMLGVQNSDLADSFANADNDPERGRGFDICIECHDRAPTPTPEHLRAAEAHLRALDDQWVERCRKQRGLGLGVKVAHTGDVAIVDGELVTPPRPAPSAQSVVHLPFPSAPITAGAAVTALVPFVEFLQRVICPSVEERDALGRSVGANKGKKGRLTRGAKVLIYSSDGYTESSVLALCLLMAVKGISLPEAYLELQVAKKRSFFVYPTDIHVLKRVEQRLVEDHFVPGHGHGYSFPPVPGDGHVGARLFAHSAHRRSSASSHATGTVSASAPTSVHTLSASYEEQHTRSGSGGGRPRASTSPLLPSLAADHQVWFDDPRFDGSFPSRVLPFLYLGNLNHASNAYMLHALGITHVVSVGECALVPPPEAGMGDSGCPSTGGTSAARPTFIPGHHQTRLRRGSLWTEEREGRIKVLDIKGVCDDGIDTLEPQLGPICEWIDRARSEGGNVLVHCRVGVSRSATVTIAYVMKYLSLPLVDAYLIVRSRRLSVLIQPNMRLLYNLCGWEIKLARERAGDDSERLKAELAPCLNWPFLAREVHALNEKYLH</sequence>
<dbReference type="InterPro" id="IPR000340">
    <property type="entry name" value="Dual-sp_phosphatase_cat-dom"/>
</dbReference>
<dbReference type="GO" id="GO:0033260">
    <property type="term" value="P:nuclear DNA replication"/>
    <property type="evidence" value="ECO:0007669"/>
    <property type="project" value="InterPro"/>
</dbReference>
<feature type="region of interest" description="Disordered" evidence="3">
    <location>
        <begin position="401"/>
        <end position="424"/>
    </location>
</feature>
<dbReference type="GO" id="GO:0008138">
    <property type="term" value="F:protein tyrosine/serine/threonine phosphatase activity"/>
    <property type="evidence" value="ECO:0007669"/>
    <property type="project" value="InterPro"/>
</dbReference>
<dbReference type="SUPFAM" id="SSF52799">
    <property type="entry name" value="(Phosphotyrosine protein) phosphatases II"/>
    <property type="match status" value="2"/>
</dbReference>
<dbReference type="PANTHER" id="PTHR47550">
    <property type="entry name" value="DUAL SPECIFICITY PROTEIN PHOSPHATASE PPS1"/>
    <property type="match status" value="1"/>
</dbReference>
<feature type="region of interest" description="Disordered" evidence="3">
    <location>
        <begin position="751"/>
        <end position="774"/>
    </location>
</feature>
<dbReference type="RefSeq" id="XP_009545730.1">
    <property type="nucleotide sequence ID" value="XM_009547435.1"/>
</dbReference>
<organism evidence="6 7">
    <name type="scientific">Heterobasidion irregulare (strain TC 32-1)</name>
    <dbReference type="NCBI Taxonomy" id="747525"/>
    <lineage>
        <taxon>Eukaryota</taxon>
        <taxon>Fungi</taxon>
        <taxon>Dikarya</taxon>
        <taxon>Basidiomycota</taxon>
        <taxon>Agaricomycotina</taxon>
        <taxon>Agaricomycetes</taxon>
        <taxon>Russulales</taxon>
        <taxon>Bondarzewiaceae</taxon>
        <taxon>Heterobasidion</taxon>
        <taxon>Heterobasidion annosum species complex</taxon>
    </lineage>
</organism>
<dbReference type="InterPro" id="IPR047949">
    <property type="entry name" value="PPS1_DSP"/>
</dbReference>
<dbReference type="CDD" id="cd14516">
    <property type="entry name" value="DSP_fungal_PPS1"/>
    <property type="match status" value="1"/>
</dbReference>
<evidence type="ECO:0000313" key="6">
    <source>
        <dbReference type="EMBL" id="ETW83484.1"/>
    </source>
</evidence>
<dbReference type="AlphaFoldDB" id="W4KCL6"/>
<dbReference type="EMBL" id="KI925457">
    <property type="protein sequence ID" value="ETW83484.1"/>
    <property type="molecule type" value="Genomic_DNA"/>
</dbReference>
<feature type="compositionally biased region" description="Low complexity" evidence="3">
    <location>
        <begin position="145"/>
        <end position="181"/>
    </location>
</feature>
<evidence type="ECO:0000259" key="4">
    <source>
        <dbReference type="PROSITE" id="PS50054"/>
    </source>
</evidence>
<evidence type="ECO:0000259" key="5">
    <source>
        <dbReference type="PROSITE" id="PS50056"/>
    </source>
</evidence>
<dbReference type="PROSITE" id="PS00383">
    <property type="entry name" value="TYR_PHOSPHATASE_1"/>
    <property type="match status" value="1"/>
</dbReference>
<evidence type="ECO:0000313" key="7">
    <source>
        <dbReference type="Proteomes" id="UP000030671"/>
    </source>
</evidence>
<dbReference type="SMART" id="SM00195">
    <property type="entry name" value="DSPc"/>
    <property type="match status" value="1"/>
</dbReference>
<feature type="compositionally biased region" description="Acidic residues" evidence="3">
    <location>
        <begin position="128"/>
        <end position="144"/>
    </location>
</feature>
<dbReference type="KEGG" id="hir:HETIRDRAFT_474626"/>
<dbReference type="Pfam" id="PF00782">
    <property type="entry name" value="DSPc"/>
    <property type="match status" value="1"/>
</dbReference>
<dbReference type="InterPro" id="IPR053239">
    <property type="entry name" value="Dual_spec_PTase"/>
</dbReference>
<proteinExistence type="predicted"/>
<feature type="region of interest" description="Disordered" evidence="3">
    <location>
        <begin position="109"/>
        <end position="191"/>
    </location>
</feature>
<evidence type="ECO:0000256" key="3">
    <source>
        <dbReference type="SAM" id="MobiDB-lite"/>
    </source>
</evidence>
<keyword evidence="7" id="KW-1185">Reference proteome</keyword>
<reference evidence="6 7" key="1">
    <citation type="journal article" date="2012" name="New Phytol.">
        <title>Insight into trade-off between wood decay and parasitism from the genome of a fungal forest pathogen.</title>
        <authorList>
            <person name="Olson A."/>
            <person name="Aerts A."/>
            <person name="Asiegbu F."/>
            <person name="Belbahri L."/>
            <person name="Bouzid O."/>
            <person name="Broberg A."/>
            <person name="Canback B."/>
            <person name="Coutinho P.M."/>
            <person name="Cullen D."/>
            <person name="Dalman K."/>
            <person name="Deflorio G."/>
            <person name="van Diepen L.T."/>
            <person name="Dunand C."/>
            <person name="Duplessis S."/>
            <person name="Durling M."/>
            <person name="Gonthier P."/>
            <person name="Grimwood J."/>
            <person name="Fossdal C.G."/>
            <person name="Hansson D."/>
            <person name="Henrissat B."/>
            <person name="Hietala A."/>
            <person name="Himmelstrand K."/>
            <person name="Hoffmeister D."/>
            <person name="Hogberg N."/>
            <person name="James T.Y."/>
            <person name="Karlsson M."/>
            <person name="Kohler A."/>
            <person name="Kues U."/>
            <person name="Lee Y.H."/>
            <person name="Lin Y.C."/>
            <person name="Lind M."/>
            <person name="Lindquist E."/>
            <person name="Lombard V."/>
            <person name="Lucas S."/>
            <person name="Lunden K."/>
            <person name="Morin E."/>
            <person name="Murat C."/>
            <person name="Park J."/>
            <person name="Raffaello T."/>
            <person name="Rouze P."/>
            <person name="Salamov A."/>
            <person name="Schmutz J."/>
            <person name="Solheim H."/>
            <person name="Stahlberg J."/>
            <person name="Velez H."/>
            <person name="de Vries R.P."/>
            <person name="Wiebenga A."/>
            <person name="Woodward S."/>
            <person name="Yakovlev I."/>
            <person name="Garbelotto M."/>
            <person name="Martin F."/>
            <person name="Grigoriev I.V."/>
            <person name="Stenlid J."/>
        </authorList>
    </citation>
    <scope>NUCLEOTIDE SEQUENCE [LARGE SCALE GENOMIC DNA]</scope>
    <source>
        <strain evidence="6 7">TC 32-1</strain>
    </source>
</reference>
<accession>W4KCL6</accession>
<dbReference type="InterPro" id="IPR016130">
    <property type="entry name" value="Tyr_Pase_AS"/>
</dbReference>
<dbReference type="PANTHER" id="PTHR47550:SF1">
    <property type="entry name" value="DUAL SPECIFICITY PROTEIN PHOSPHATASE PPS1"/>
    <property type="match status" value="1"/>
</dbReference>
<feature type="domain" description="Tyrosine specific protein phosphatases" evidence="5">
    <location>
        <begin position="911"/>
        <end position="968"/>
    </location>
</feature>
<dbReference type="PROSITE" id="PS50054">
    <property type="entry name" value="TYR_PHOSPHATASE_DUAL"/>
    <property type="match status" value="1"/>
</dbReference>
<name>W4KCL6_HETIT</name>
<dbReference type="GeneID" id="20677576"/>
<dbReference type="Proteomes" id="UP000030671">
    <property type="component" value="Unassembled WGS sequence"/>
</dbReference>
<dbReference type="InParanoid" id="W4KCL6"/>
<feature type="domain" description="Tyrosine-protein phosphatase" evidence="4">
    <location>
        <begin position="795"/>
        <end position="981"/>
    </location>
</feature>
<evidence type="ECO:0000256" key="1">
    <source>
        <dbReference type="ARBA" id="ARBA00022801"/>
    </source>
</evidence>
<dbReference type="GO" id="GO:0005634">
    <property type="term" value="C:nucleus"/>
    <property type="evidence" value="ECO:0007669"/>
    <property type="project" value="GOC"/>
</dbReference>
<dbReference type="HOGENOM" id="CLU_003560_0_0_1"/>